<sequence length="118" mass="13724">MDNYVAHHTWKVLVALIVLPSLVWVIKERQRFIEEFAHYSNTFAFGLFTAGVLTTYIFSRLYGRQEFWQAILEESYSGTFKSVAEEVVELLGYSLILIATLELLLLARRIYQARQIST</sequence>
<gene>
    <name evidence="2" type="ORF">HORIV_51400</name>
</gene>
<keyword evidence="1" id="KW-1133">Transmembrane helix</keyword>
<feature type="transmembrane region" description="Helical" evidence="1">
    <location>
        <begin position="90"/>
        <end position="107"/>
    </location>
</feature>
<evidence type="ECO:0000256" key="1">
    <source>
        <dbReference type="SAM" id="Phobius"/>
    </source>
</evidence>
<name>A0ABN5X0F7_9GAMM</name>
<evidence type="ECO:0000313" key="3">
    <source>
        <dbReference type="Proteomes" id="UP000289555"/>
    </source>
</evidence>
<feature type="transmembrane region" description="Helical" evidence="1">
    <location>
        <begin position="6"/>
        <end position="26"/>
    </location>
</feature>
<keyword evidence="1" id="KW-0812">Transmembrane</keyword>
<keyword evidence="3" id="KW-1185">Reference proteome</keyword>
<reference evidence="3" key="1">
    <citation type="journal article" date="2019" name="Microbiol. Resour. Announc.">
        <title>Complete Genome Sequence of Halomonas olivaria, a Moderately Halophilic Bacterium Isolated from Olive Processing Effluents, Obtained by Nanopore Sequencing.</title>
        <authorList>
            <person name="Nagata S."/>
            <person name="Ii K.M."/>
            <person name="Tsukimi T."/>
            <person name="Miura M.C."/>
            <person name="Galipon J."/>
            <person name="Arakawa K."/>
        </authorList>
    </citation>
    <scope>NUCLEOTIDE SEQUENCE [LARGE SCALE GENOMIC DNA]</scope>
    <source>
        <strain evidence="3">TYRC17</strain>
    </source>
</reference>
<accession>A0ABN5X0F7</accession>
<organism evidence="2 3">
    <name type="scientific">Vreelandella olivaria</name>
    <dbReference type="NCBI Taxonomy" id="390919"/>
    <lineage>
        <taxon>Bacteria</taxon>
        <taxon>Pseudomonadati</taxon>
        <taxon>Pseudomonadota</taxon>
        <taxon>Gammaproteobacteria</taxon>
        <taxon>Oceanospirillales</taxon>
        <taxon>Halomonadaceae</taxon>
        <taxon>Vreelandella</taxon>
    </lineage>
</organism>
<protein>
    <submittedName>
        <fullName evidence="2">Uncharacterized protein</fullName>
    </submittedName>
</protein>
<evidence type="ECO:0000313" key="2">
    <source>
        <dbReference type="EMBL" id="BBI52719.1"/>
    </source>
</evidence>
<feature type="transmembrane region" description="Helical" evidence="1">
    <location>
        <begin position="38"/>
        <end position="58"/>
    </location>
</feature>
<keyword evidence="1" id="KW-0472">Membrane</keyword>
<dbReference type="Proteomes" id="UP000289555">
    <property type="component" value="Chromosome"/>
</dbReference>
<proteinExistence type="predicted"/>
<dbReference type="EMBL" id="AP019416">
    <property type="protein sequence ID" value="BBI52719.1"/>
    <property type="molecule type" value="Genomic_DNA"/>
</dbReference>